<dbReference type="AlphaFoldDB" id="A0AAV8RNG6"/>
<proteinExistence type="predicted"/>
<dbReference type="Proteomes" id="UP001222027">
    <property type="component" value="Unassembled WGS sequence"/>
</dbReference>
<dbReference type="EMBL" id="JAQQAF010000003">
    <property type="protein sequence ID" value="KAJ8500957.1"/>
    <property type="molecule type" value="Genomic_DNA"/>
</dbReference>
<protein>
    <submittedName>
        <fullName evidence="1">Uncharacterized protein</fullName>
    </submittedName>
</protein>
<sequence length="129" mass="14133">MVGSSYDPQWAFPDVSPHYHHHDNGGSHDDSPPKMRNKWCSSFTLHSTFSDRFSPAALVARAHSKEMVVWVIHEYDTKIAGSVAPARIHVAQALVESSDLDNLKQAISRQLCDGGPAHAMDATSCGTTF</sequence>
<keyword evidence="2" id="KW-1185">Reference proteome</keyword>
<gene>
    <name evidence="1" type="ORF">OPV22_011509</name>
</gene>
<accession>A0AAV8RNG6</accession>
<evidence type="ECO:0000313" key="1">
    <source>
        <dbReference type="EMBL" id="KAJ8500957.1"/>
    </source>
</evidence>
<reference evidence="1 2" key="1">
    <citation type="submission" date="2022-12" db="EMBL/GenBank/DDBJ databases">
        <title>Chromosome-scale assembly of the Ensete ventricosum genome.</title>
        <authorList>
            <person name="Dussert Y."/>
            <person name="Stocks J."/>
            <person name="Wendawek A."/>
            <person name="Woldeyes F."/>
            <person name="Nichols R.A."/>
            <person name="Borrell J.S."/>
        </authorList>
    </citation>
    <scope>NUCLEOTIDE SEQUENCE [LARGE SCALE GENOMIC DNA]</scope>
    <source>
        <strain evidence="2">cv. Maze</strain>
        <tissue evidence="1">Seeds</tissue>
    </source>
</reference>
<evidence type="ECO:0000313" key="2">
    <source>
        <dbReference type="Proteomes" id="UP001222027"/>
    </source>
</evidence>
<name>A0AAV8RNG6_ENSVE</name>
<comment type="caution">
    <text evidence="1">The sequence shown here is derived from an EMBL/GenBank/DDBJ whole genome shotgun (WGS) entry which is preliminary data.</text>
</comment>
<organism evidence="1 2">
    <name type="scientific">Ensete ventricosum</name>
    <name type="common">Abyssinian banana</name>
    <name type="synonym">Musa ensete</name>
    <dbReference type="NCBI Taxonomy" id="4639"/>
    <lineage>
        <taxon>Eukaryota</taxon>
        <taxon>Viridiplantae</taxon>
        <taxon>Streptophyta</taxon>
        <taxon>Embryophyta</taxon>
        <taxon>Tracheophyta</taxon>
        <taxon>Spermatophyta</taxon>
        <taxon>Magnoliopsida</taxon>
        <taxon>Liliopsida</taxon>
        <taxon>Zingiberales</taxon>
        <taxon>Musaceae</taxon>
        <taxon>Ensete</taxon>
    </lineage>
</organism>